<dbReference type="EMBL" id="JACEIP010000053">
    <property type="protein sequence ID" value="MBA4544636.1"/>
    <property type="molecule type" value="Genomic_DNA"/>
</dbReference>
<sequence>MMNLEQEIFNIILHAGNARGLAYEALEATETFDFDRADQLLKQAEEELEKAHETQTKLIQAEMNGTTFEKSLLLIHAQDHLMTAVSEQKLIERMIRVIKKLKESR</sequence>
<keyword evidence="6" id="KW-0479">Metal-binding</keyword>
<dbReference type="PIRSF" id="PIRSF000699">
    <property type="entry name" value="PTS_IILac_III"/>
    <property type="match status" value="1"/>
</dbReference>
<reference evidence="9 10" key="1">
    <citation type="submission" date="2020-07" db="EMBL/GenBank/DDBJ databases">
        <authorList>
            <person name="Feng H."/>
        </authorList>
    </citation>
    <scope>NUCLEOTIDE SEQUENCE [LARGE SCALE GENOMIC DNA]</scope>
    <source>
        <strain evidence="10">s-11</strain>
    </source>
</reference>
<feature type="active site" description="Tele-phosphohistidine intermediate" evidence="5">
    <location>
        <position position="76"/>
    </location>
</feature>
<comment type="caution">
    <text evidence="9">The sequence shown here is derived from an EMBL/GenBank/DDBJ whole genome shotgun (WGS) entry which is preliminary data.</text>
</comment>
<dbReference type="PROSITE" id="PS51095">
    <property type="entry name" value="PTS_EIIA_TYPE_3"/>
    <property type="match status" value="1"/>
</dbReference>
<feature type="modified residue" description="Phosphohistidine; by HPr" evidence="7">
    <location>
        <position position="76"/>
    </location>
</feature>
<evidence type="ECO:0000256" key="2">
    <source>
        <dbReference type="ARBA" id="ARBA00022597"/>
    </source>
</evidence>
<name>A0A7W2AJB9_9BACL</name>
<comment type="cofactor">
    <cofactor evidence="6">
        <name>Mg(2+)</name>
        <dbReference type="ChEBI" id="CHEBI:18420"/>
    </cofactor>
    <text evidence="6">Binds 1 Mg(2+) ion per trimer.</text>
</comment>
<evidence type="ECO:0000256" key="6">
    <source>
        <dbReference type="PIRSR" id="PIRSR000699-2"/>
    </source>
</evidence>
<keyword evidence="6" id="KW-0460">Magnesium</keyword>
<dbReference type="GO" id="GO:0016740">
    <property type="term" value="F:transferase activity"/>
    <property type="evidence" value="ECO:0007669"/>
    <property type="project" value="UniProtKB-KW"/>
</dbReference>
<dbReference type="Proteomes" id="UP000530514">
    <property type="component" value="Unassembled WGS sequence"/>
</dbReference>
<evidence type="ECO:0000256" key="4">
    <source>
        <dbReference type="ARBA" id="ARBA00022683"/>
    </source>
</evidence>
<gene>
    <name evidence="9" type="ORF">H1164_17550</name>
</gene>
<organism evidence="9 10">
    <name type="scientific">Thermoactinomyces daqus</name>
    <dbReference type="NCBI Taxonomy" id="1329516"/>
    <lineage>
        <taxon>Bacteria</taxon>
        <taxon>Bacillati</taxon>
        <taxon>Bacillota</taxon>
        <taxon>Bacilli</taxon>
        <taxon>Bacillales</taxon>
        <taxon>Thermoactinomycetaceae</taxon>
        <taxon>Thermoactinomyces</taxon>
    </lineage>
</organism>
<evidence type="ECO:0000256" key="1">
    <source>
        <dbReference type="ARBA" id="ARBA00022448"/>
    </source>
</evidence>
<dbReference type="AlphaFoldDB" id="A0A7W2AJB9"/>
<dbReference type="PANTHER" id="PTHR34382:SF7">
    <property type="entry name" value="PTS SYSTEM N,N'-DIACETYLCHITOBIOSE-SPECIFIC EIIA COMPONENT"/>
    <property type="match status" value="1"/>
</dbReference>
<dbReference type="OrthoDB" id="350602at2"/>
<evidence type="ECO:0000256" key="8">
    <source>
        <dbReference type="SAM" id="Coils"/>
    </source>
</evidence>
<accession>A0A7W2AJB9</accession>
<dbReference type="SUPFAM" id="SSF46973">
    <property type="entry name" value="Enzyme IIa from lactose specific PTS, IIa-lac"/>
    <property type="match status" value="1"/>
</dbReference>
<evidence type="ECO:0000313" key="10">
    <source>
        <dbReference type="Proteomes" id="UP000530514"/>
    </source>
</evidence>
<evidence type="ECO:0000313" key="9">
    <source>
        <dbReference type="EMBL" id="MBA4544636.1"/>
    </source>
</evidence>
<keyword evidence="1" id="KW-0813">Transport</keyword>
<keyword evidence="8" id="KW-0175">Coiled coil</keyword>
<feature type="binding site" evidence="6">
    <location>
        <position position="79"/>
    </location>
    <ligand>
        <name>Mg(2+)</name>
        <dbReference type="ChEBI" id="CHEBI:18420"/>
        <note>ligand shared between all trimeric partners</note>
    </ligand>
</feature>
<keyword evidence="2" id="KW-0762">Sugar transport</keyword>
<evidence type="ECO:0000256" key="5">
    <source>
        <dbReference type="PIRSR" id="PIRSR000699-1"/>
    </source>
</evidence>
<feature type="coiled-coil region" evidence="8">
    <location>
        <begin position="34"/>
        <end position="64"/>
    </location>
</feature>
<keyword evidence="10" id="KW-1185">Reference proteome</keyword>
<dbReference type="PANTHER" id="PTHR34382">
    <property type="entry name" value="PTS SYSTEM N,N'-DIACETYLCHITOBIOSE-SPECIFIC EIIA COMPONENT"/>
    <property type="match status" value="1"/>
</dbReference>
<keyword evidence="4" id="KW-0598">Phosphotransferase system</keyword>
<dbReference type="InterPro" id="IPR036542">
    <property type="entry name" value="PTS_IIA_lac/cel_sf"/>
</dbReference>
<dbReference type="InterPro" id="IPR003188">
    <property type="entry name" value="PTS_IIA_lac/cel"/>
</dbReference>
<protein>
    <submittedName>
        <fullName evidence="9">PTS lactose/cellobiose transporter subunit IIA</fullName>
    </submittedName>
</protein>
<keyword evidence="3" id="KW-0808">Transferase</keyword>
<evidence type="ECO:0000256" key="7">
    <source>
        <dbReference type="PROSITE-ProRule" id="PRU00418"/>
    </source>
</evidence>
<dbReference type="Gene3D" id="1.20.58.80">
    <property type="entry name" value="Phosphotransferase system, lactose/cellobiose-type IIA subunit"/>
    <property type="match status" value="1"/>
</dbReference>
<dbReference type="CDD" id="cd00215">
    <property type="entry name" value="PTS_IIA_lac"/>
    <property type="match status" value="1"/>
</dbReference>
<dbReference type="GO" id="GO:0009401">
    <property type="term" value="P:phosphoenolpyruvate-dependent sugar phosphotransferase system"/>
    <property type="evidence" value="ECO:0007669"/>
    <property type="project" value="UniProtKB-KW"/>
</dbReference>
<proteinExistence type="predicted"/>
<dbReference type="GO" id="GO:0046872">
    <property type="term" value="F:metal ion binding"/>
    <property type="evidence" value="ECO:0007669"/>
    <property type="project" value="UniProtKB-KW"/>
</dbReference>
<evidence type="ECO:0000256" key="3">
    <source>
        <dbReference type="ARBA" id="ARBA00022679"/>
    </source>
</evidence>
<dbReference type="Pfam" id="PF02255">
    <property type="entry name" value="PTS_IIA"/>
    <property type="match status" value="1"/>
</dbReference>